<evidence type="ECO:0000313" key="1">
    <source>
        <dbReference type="EMBL" id="GJG59545.1"/>
    </source>
</evidence>
<name>A0A9R1CBI7_9BACT</name>
<keyword evidence="2" id="KW-1185">Reference proteome</keyword>
<dbReference type="AlphaFoldDB" id="A0A9R1CBI7"/>
<evidence type="ECO:0000313" key="2">
    <source>
        <dbReference type="Proteomes" id="UP000825483"/>
    </source>
</evidence>
<sequence length="275" mass="29936">MSVSKSDITKVISDIAIEFVQGITETDDLASRAVNTTTIDNITKVPLTQVSNLQLTRSTSDNYVADTVVAASLSNRKGTVILIKDNIDILPIAYFKKENDVNIEEVLTDTTSDLSFLLQSTIDDAVSDKVLKSATSQNNNIIEHLTPKCKVSWHQRSPYNRYCFTSDGKQAVAGCVAIAGAQALSVLQPKMSMISSWDEATKQYPTNKAIDEIARLVNYIGKQTGMKYGVNASGTKADKLVSLFSVYGINNYGGSNIINVLKTNHGIRALSFKPT</sequence>
<dbReference type="Proteomes" id="UP000825483">
    <property type="component" value="Unassembled WGS sequence"/>
</dbReference>
<accession>A0A9R1CBI7</accession>
<dbReference type="GeneID" id="72466414"/>
<dbReference type="InterPro" id="IPR038765">
    <property type="entry name" value="Papain-like_cys_pep_sf"/>
</dbReference>
<dbReference type="GO" id="GO:0006508">
    <property type="term" value="P:proteolysis"/>
    <property type="evidence" value="ECO:0007669"/>
    <property type="project" value="InterPro"/>
</dbReference>
<proteinExistence type="predicted"/>
<comment type="caution">
    <text evidence="1">The sequence shown here is derived from an EMBL/GenBank/DDBJ whole genome shotgun (WGS) entry which is preliminary data.</text>
</comment>
<dbReference type="RefSeq" id="WP_223925319.1">
    <property type="nucleotide sequence ID" value="NZ_BPTU01000002.1"/>
</dbReference>
<dbReference type="Gene3D" id="3.90.70.50">
    <property type="entry name" value="Peptidase C10, streptopain"/>
    <property type="match status" value="1"/>
</dbReference>
<organism evidence="1 2">
    <name type="scientific">Prevotella lacticifex</name>
    <dbReference type="NCBI Taxonomy" id="2854755"/>
    <lineage>
        <taxon>Bacteria</taxon>
        <taxon>Pseudomonadati</taxon>
        <taxon>Bacteroidota</taxon>
        <taxon>Bacteroidia</taxon>
        <taxon>Bacteroidales</taxon>
        <taxon>Prevotellaceae</taxon>
        <taxon>Prevotella</taxon>
    </lineage>
</organism>
<dbReference type="InterPro" id="IPR044934">
    <property type="entry name" value="Streptopain_sf"/>
</dbReference>
<evidence type="ECO:0008006" key="3">
    <source>
        <dbReference type="Google" id="ProtNLM"/>
    </source>
</evidence>
<gene>
    <name evidence="1" type="ORF">PRLR5076_23960</name>
</gene>
<dbReference type="EMBL" id="BPUB01000002">
    <property type="protein sequence ID" value="GJG59545.1"/>
    <property type="molecule type" value="Genomic_DNA"/>
</dbReference>
<dbReference type="SUPFAM" id="SSF54001">
    <property type="entry name" value="Cysteine proteinases"/>
    <property type="match status" value="1"/>
</dbReference>
<dbReference type="GO" id="GO:0008234">
    <property type="term" value="F:cysteine-type peptidase activity"/>
    <property type="evidence" value="ECO:0007669"/>
    <property type="project" value="InterPro"/>
</dbReference>
<protein>
    <recommendedName>
        <fullName evidence="3">Spi protease inhibitor domain-containing protein</fullName>
    </recommendedName>
</protein>
<reference evidence="1" key="1">
    <citation type="journal article" date="2022" name="Int. J. Syst. Evol. Microbiol.">
        <title>Prevotella lacticifex sp. nov., isolated from the rumen of cows.</title>
        <authorList>
            <person name="Shinkai T."/>
            <person name="Ikeyama N."/>
            <person name="Kumagai M."/>
            <person name="Ohmori H."/>
            <person name="Sakamoto M."/>
            <person name="Ohkuma M."/>
            <person name="Mitsumori M."/>
        </authorList>
    </citation>
    <scope>NUCLEOTIDE SEQUENCE</scope>
    <source>
        <strain evidence="1">R5076</strain>
    </source>
</reference>